<evidence type="ECO:0000313" key="15">
    <source>
        <dbReference type="EMBL" id="GAU94423.1"/>
    </source>
</evidence>
<feature type="chain" id="PRO_5008898075" description="Semaphorin-2A" evidence="12">
    <location>
        <begin position="27"/>
        <end position="705"/>
    </location>
</feature>
<dbReference type="InterPro" id="IPR036179">
    <property type="entry name" value="Ig-like_dom_sf"/>
</dbReference>
<dbReference type="GO" id="GO:0005886">
    <property type="term" value="C:plasma membrane"/>
    <property type="evidence" value="ECO:0007669"/>
    <property type="project" value="TreeGrafter"/>
</dbReference>
<evidence type="ECO:0000259" key="13">
    <source>
        <dbReference type="PROSITE" id="PS50835"/>
    </source>
</evidence>
<evidence type="ECO:0000256" key="12">
    <source>
        <dbReference type="SAM" id="SignalP"/>
    </source>
</evidence>
<gene>
    <name evidence="15" type="primary">RvY_06200-1</name>
    <name evidence="15" type="synonym">RvY_06200.1</name>
    <name evidence="15" type="ORF">RvY_06200</name>
</gene>
<evidence type="ECO:0000256" key="4">
    <source>
        <dbReference type="ARBA" id="ARBA00022525"/>
    </source>
</evidence>
<evidence type="ECO:0000256" key="7">
    <source>
        <dbReference type="ARBA" id="ARBA00022902"/>
    </source>
</evidence>
<evidence type="ECO:0000256" key="10">
    <source>
        <dbReference type="ARBA" id="ARBA00074148"/>
    </source>
</evidence>
<dbReference type="InterPro" id="IPR007110">
    <property type="entry name" value="Ig-like_dom"/>
</dbReference>
<feature type="signal peptide" evidence="12">
    <location>
        <begin position="1"/>
        <end position="26"/>
    </location>
</feature>
<dbReference type="Gene3D" id="3.30.1680.10">
    <property type="entry name" value="ligand-binding face of the semaphorins, domain 2"/>
    <property type="match status" value="1"/>
</dbReference>
<evidence type="ECO:0000256" key="11">
    <source>
        <dbReference type="PROSITE-ProRule" id="PRU00352"/>
    </source>
</evidence>
<dbReference type="EMBL" id="BDGG01000002">
    <property type="protein sequence ID" value="GAU94423.1"/>
    <property type="molecule type" value="Genomic_DNA"/>
</dbReference>
<keyword evidence="5 12" id="KW-0732">Signal</keyword>
<evidence type="ECO:0000256" key="9">
    <source>
        <dbReference type="ARBA" id="ARBA00023180"/>
    </source>
</evidence>
<reference evidence="15 16" key="1">
    <citation type="journal article" date="2016" name="Nat. Commun.">
        <title>Extremotolerant tardigrade genome and improved radiotolerance of human cultured cells by tardigrade-unique protein.</title>
        <authorList>
            <person name="Hashimoto T."/>
            <person name="Horikawa D.D."/>
            <person name="Saito Y."/>
            <person name="Kuwahara H."/>
            <person name="Kozuka-Hata H."/>
            <person name="Shin-I T."/>
            <person name="Minakuchi Y."/>
            <person name="Ohishi K."/>
            <person name="Motoyama A."/>
            <person name="Aizu T."/>
            <person name="Enomoto A."/>
            <person name="Kondo K."/>
            <person name="Tanaka S."/>
            <person name="Hara Y."/>
            <person name="Koshikawa S."/>
            <person name="Sagara H."/>
            <person name="Miura T."/>
            <person name="Yokobori S."/>
            <person name="Miyagawa K."/>
            <person name="Suzuki Y."/>
            <person name="Kubo T."/>
            <person name="Oyama M."/>
            <person name="Kohara Y."/>
            <person name="Fujiyama A."/>
            <person name="Arakawa K."/>
            <person name="Katayama T."/>
            <person name="Toyoda A."/>
            <person name="Kunieda T."/>
        </authorList>
    </citation>
    <scope>NUCLEOTIDE SEQUENCE [LARGE SCALE GENOMIC DNA]</scope>
    <source>
        <strain evidence="15 16">YOKOZUNA-1</strain>
    </source>
</reference>
<dbReference type="Gene3D" id="2.130.10.10">
    <property type="entry name" value="YVTN repeat-like/Quinoprotein amine dehydrogenase"/>
    <property type="match status" value="1"/>
</dbReference>
<dbReference type="GO" id="GO:0005576">
    <property type="term" value="C:extracellular region"/>
    <property type="evidence" value="ECO:0007669"/>
    <property type="project" value="UniProtKB-SubCell"/>
</dbReference>
<dbReference type="InterPro" id="IPR015943">
    <property type="entry name" value="WD40/YVTN_repeat-like_dom_sf"/>
</dbReference>
<dbReference type="GO" id="GO:0007411">
    <property type="term" value="P:axon guidance"/>
    <property type="evidence" value="ECO:0007669"/>
    <property type="project" value="TreeGrafter"/>
</dbReference>
<comment type="similarity">
    <text evidence="2">Belongs to the semaphorin family.</text>
</comment>
<dbReference type="GO" id="GO:0071526">
    <property type="term" value="P:semaphorin-plexin signaling pathway"/>
    <property type="evidence" value="ECO:0007669"/>
    <property type="project" value="TreeGrafter"/>
</dbReference>
<sequence length="705" mass="79348">MTRMDNLPNWIYLLPTIFLSWMSVLSSVSGNGFAAPLHEFSCGKLFYRTLALDAHSGALYVGAMNHLFKLNLENINSSSCNTPKFEPDFRRRCESIGKSRGYQCQNHIRVVQPLLKGQYVYVCGTNAFRPRDWIVHASNLSEVNGATFPGIGDGIAKCPFDPDDNGTAIWVEEGNPGNYPALYSATVADVSRADHLLFRSDLYDSHSTVAHPYLRSVDFDPRWLSSPDFVASFDIGEHVYFFFRENAIEYGNVGRNIYSRVARVCKKDTGGRNVLEQNWSSFVKARLNCSIPGDIPYYFDSLQSLVKSDTARTSAITFYGTFTSSLNAAAAAVVSPASAVCAFTLDDIDRAFSGLFKEQTSVTSAWLPVMKADVPEPRPGKCVEDSKGLPDNVLTFIKNHPIMNSAVAHLHGRPLFVRDQVVLSKLVVVPTIAEGYEYLVIFTADQSGSIYKVIHWYDSIKQQVMSRVIDVWETMKSDGSIRNMVVSPDHRSLYVASDYRILQFSVASCSRYASHCAQCTRDPFCVWNRGKATCQDISEVSESLKWRPDPNFLQDVRDERLHVCEEVIRWQNETVTLGSTVHLSCPIPKVTKEDGLPVDSIVWTHNKVPLSISQHNQRILLTTSNGLIITRTQSTDVGQYVVQMDRQVLCRFHLHVDQDSCQAPRTESDYKKAYHEWCDEFQRYKSMMHKWQKSKKIAGLTAASG</sequence>
<dbReference type="GO" id="GO:0030215">
    <property type="term" value="F:semaphorin receptor binding"/>
    <property type="evidence" value="ECO:0007669"/>
    <property type="project" value="InterPro"/>
</dbReference>
<evidence type="ECO:0000256" key="2">
    <source>
        <dbReference type="ARBA" id="ARBA00009492"/>
    </source>
</evidence>
<evidence type="ECO:0000256" key="8">
    <source>
        <dbReference type="ARBA" id="ARBA00023157"/>
    </source>
</evidence>
<protein>
    <recommendedName>
        <fullName evidence="10">Semaphorin-2A</fullName>
    </recommendedName>
</protein>
<evidence type="ECO:0000313" key="16">
    <source>
        <dbReference type="Proteomes" id="UP000186922"/>
    </source>
</evidence>
<dbReference type="SUPFAM" id="SSF48726">
    <property type="entry name" value="Immunoglobulin"/>
    <property type="match status" value="1"/>
</dbReference>
<keyword evidence="16" id="KW-1185">Reference proteome</keyword>
<keyword evidence="7" id="KW-0524">Neurogenesis</keyword>
<keyword evidence="9" id="KW-0325">Glycoprotein</keyword>
<dbReference type="GO" id="GO:0045499">
    <property type="term" value="F:chemorepellent activity"/>
    <property type="evidence" value="ECO:0007669"/>
    <property type="project" value="TreeGrafter"/>
</dbReference>
<dbReference type="PROSITE" id="PS51004">
    <property type="entry name" value="SEMA"/>
    <property type="match status" value="1"/>
</dbReference>
<dbReference type="STRING" id="947166.A0A1D1V6I1"/>
<dbReference type="Proteomes" id="UP000186922">
    <property type="component" value="Unassembled WGS sequence"/>
</dbReference>
<evidence type="ECO:0000256" key="6">
    <source>
        <dbReference type="ARBA" id="ARBA00022782"/>
    </source>
</evidence>
<dbReference type="OrthoDB" id="9988752at2759"/>
<dbReference type="PANTHER" id="PTHR11036:SF90">
    <property type="entry name" value="SEMAPHORIN 2B, ISOFORM D-RELATED"/>
    <property type="match status" value="1"/>
</dbReference>
<keyword evidence="4" id="KW-0964">Secreted</keyword>
<comment type="caution">
    <text evidence="15">The sequence shown here is derived from an EMBL/GenBank/DDBJ whole genome shotgun (WGS) entry which is preliminary data.</text>
</comment>
<keyword evidence="8" id="KW-1015">Disulfide bond</keyword>
<dbReference type="FunFam" id="2.130.10.10:FF:000369">
    <property type="entry name" value="semaphorin-2A isoform X1"/>
    <property type="match status" value="1"/>
</dbReference>
<dbReference type="InterPro" id="IPR001627">
    <property type="entry name" value="Semap_dom"/>
</dbReference>
<evidence type="ECO:0000256" key="3">
    <source>
        <dbReference type="ARBA" id="ARBA00022473"/>
    </source>
</evidence>
<dbReference type="GO" id="GO:0030335">
    <property type="term" value="P:positive regulation of cell migration"/>
    <property type="evidence" value="ECO:0007669"/>
    <property type="project" value="TreeGrafter"/>
</dbReference>
<dbReference type="PROSITE" id="PS50835">
    <property type="entry name" value="IG_LIKE"/>
    <property type="match status" value="1"/>
</dbReference>
<feature type="domain" description="Sema" evidence="14">
    <location>
        <begin position="16"/>
        <end position="506"/>
    </location>
</feature>
<keyword evidence="6" id="KW-0221">Differentiation</keyword>
<dbReference type="SMART" id="SM00630">
    <property type="entry name" value="Sema"/>
    <property type="match status" value="1"/>
</dbReference>
<dbReference type="SUPFAM" id="SSF101912">
    <property type="entry name" value="Sema domain"/>
    <property type="match status" value="1"/>
</dbReference>
<keyword evidence="3" id="KW-0217">Developmental protein</keyword>
<evidence type="ECO:0000256" key="5">
    <source>
        <dbReference type="ARBA" id="ARBA00022729"/>
    </source>
</evidence>
<proteinExistence type="inferred from homology"/>
<name>A0A1D1V6I1_RAMVA</name>
<dbReference type="PANTHER" id="PTHR11036">
    <property type="entry name" value="SEMAPHORIN"/>
    <property type="match status" value="1"/>
</dbReference>
<dbReference type="InterPro" id="IPR036352">
    <property type="entry name" value="Semap_dom_sf"/>
</dbReference>
<dbReference type="AlphaFoldDB" id="A0A1D1V6I1"/>
<dbReference type="InterPro" id="IPR013783">
    <property type="entry name" value="Ig-like_fold"/>
</dbReference>
<organism evidence="15 16">
    <name type="scientific">Ramazzottius varieornatus</name>
    <name type="common">Water bear</name>
    <name type="synonym">Tardigrade</name>
    <dbReference type="NCBI Taxonomy" id="947166"/>
    <lineage>
        <taxon>Eukaryota</taxon>
        <taxon>Metazoa</taxon>
        <taxon>Ecdysozoa</taxon>
        <taxon>Tardigrada</taxon>
        <taxon>Eutardigrada</taxon>
        <taxon>Parachela</taxon>
        <taxon>Hypsibioidea</taxon>
        <taxon>Ramazzottiidae</taxon>
        <taxon>Ramazzottius</taxon>
    </lineage>
</organism>
<accession>A0A1D1V6I1</accession>
<dbReference type="InterPro" id="IPR027231">
    <property type="entry name" value="Semaphorin"/>
</dbReference>
<dbReference type="Pfam" id="PF01403">
    <property type="entry name" value="Sema"/>
    <property type="match status" value="1"/>
</dbReference>
<evidence type="ECO:0000256" key="1">
    <source>
        <dbReference type="ARBA" id="ARBA00004613"/>
    </source>
</evidence>
<dbReference type="Gene3D" id="2.60.40.10">
    <property type="entry name" value="Immunoglobulins"/>
    <property type="match status" value="1"/>
</dbReference>
<comment type="subcellular location">
    <subcellularLocation>
        <location evidence="1">Secreted</location>
    </subcellularLocation>
</comment>
<feature type="domain" description="Ig-like" evidence="13">
    <location>
        <begin position="550"/>
        <end position="640"/>
    </location>
</feature>
<evidence type="ECO:0000259" key="14">
    <source>
        <dbReference type="PROSITE" id="PS51004"/>
    </source>
</evidence>
<comment type="caution">
    <text evidence="11">Lacks conserved residue(s) required for the propagation of feature annotation.</text>
</comment>